<evidence type="ECO:0000313" key="3">
    <source>
        <dbReference type="Proteomes" id="UP000266841"/>
    </source>
</evidence>
<reference evidence="2 3" key="1">
    <citation type="journal article" date="2012" name="Genome Biol.">
        <title>Genome and low-iron response of an oceanic diatom adapted to chronic iron limitation.</title>
        <authorList>
            <person name="Lommer M."/>
            <person name="Specht M."/>
            <person name="Roy A.S."/>
            <person name="Kraemer L."/>
            <person name="Andreson R."/>
            <person name="Gutowska M.A."/>
            <person name="Wolf J."/>
            <person name="Bergner S.V."/>
            <person name="Schilhabel M.B."/>
            <person name="Klostermeier U.C."/>
            <person name="Beiko R.G."/>
            <person name="Rosenstiel P."/>
            <person name="Hippler M."/>
            <person name="Laroche J."/>
        </authorList>
    </citation>
    <scope>NUCLEOTIDE SEQUENCE [LARGE SCALE GENOMIC DNA]</scope>
    <source>
        <strain evidence="2 3">CCMP1005</strain>
    </source>
</reference>
<dbReference type="AlphaFoldDB" id="K0TAX2"/>
<protein>
    <submittedName>
        <fullName evidence="2">Uncharacterized protein</fullName>
    </submittedName>
</protein>
<proteinExistence type="predicted"/>
<comment type="caution">
    <text evidence="2">The sequence shown here is derived from an EMBL/GenBank/DDBJ whole genome shotgun (WGS) entry which is preliminary data.</text>
</comment>
<feature type="compositionally biased region" description="Polar residues" evidence="1">
    <location>
        <begin position="18"/>
        <end position="27"/>
    </location>
</feature>
<evidence type="ECO:0000313" key="2">
    <source>
        <dbReference type="EMBL" id="EJK70596.1"/>
    </source>
</evidence>
<dbReference type="EMBL" id="AGNL01008332">
    <property type="protein sequence ID" value="EJK70596.1"/>
    <property type="molecule type" value="Genomic_DNA"/>
</dbReference>
<name>K0TAX2_THAOC</name>
<keyword evidence="3" id="KW-1185">Reference proteome</keyword>
<gene>
    <name evidence="2" type="ORF">THAOC_08032</name>
</gene>
<sequence>MNAITIVGGCDNDAPTVDSEQSHTSPESPERITRWKGERFLAVSAARVISSSKTEIEREISQKKLRELVMNDPIDWHEVICLAEELHKKERGLAKKGARWHSAFFRGRRKRRRRMDSIGSFSVNIISHEQEEYRYRGDVEKPMTNTTAIDSVDELDELEVYEDDSHEHSRSLPAWQRPSTPSPFDSYPQQQVVIGGFMAATSLFNFVEESSSSSSSSDDDSVTLSGITRELVFDDSAGGLVTIEEEEEEEEATCGEVSS</sequence>
<feature type="region of interest" description="Disordered" evidence="1">
    <location>
        <begin position="162"/>
        <end position="188"/>
    </location>
</feature>
<organism evidence="2 3">
    <name type="scientific">Thalassiosira oceanica</name>
    <name type="common">Marine diatom</name>
    <dbReference type="NCBI Taxonomy" id="159749"/>
    <lineage>
        <taxon>Eukaryota</taxon>
        <taxon>Sar</taxon>
        <taxon>Stramenopiles</taxon>
        <taxon>Ochrophyta</taxon>
        <taxon>Bacillariophyta</taxon>
        <taxon>Coscinodiscophyceae</taxon>
        <taxon>Thalassiosirophycidae</taxon>
        <taxon>Thalassiosirales</taxon>
        <taxon>Thalassiosiraceae</taxon>
        <taxon>Thalassiosira</taxon>
    </lineage>
</organism>
<dbReference type="eggNOG" id="ENOG502R2PR">
    <property type="taxonomic scope" value="Eukaryota"/>
</dbReference>
<accession>K0TAX2</accession>
<dbReference type="Proteomes" id="UP000266841">
    <property type="component" value="Unassembled WGS sequence"/>
</dbReference>
<feature type="region of interest" description="Disordered" evidence="1">
    <location>
        <begin position="237"/>
        <end position="259"/>
    </location>
</feature>
<feature type="compositionally biased region" description="Polar residues" evidence="1">
    <location>
        <begin position="177"/>
        <end position="188"/>
    </location>
</feature>
<feature type="region of interest" description="Disordered" evidence="1">
    <location>
        <begin position="10"/>
        <end position="30"/>
    </location>
</feature>
<feature type="compositionally biased region" description="Acidic residues" evidence="1">
    <location>
        <begin position="243"/>
        <end position="253"/>
    </location>
</feature>
<evidence type="ECO:0000256" key="1">
    <source>
        <dbReference type="SAM" id="MobiDB-lite"/>
    </source>
</evidence>